<accession>A0A2S7X2X0</accession>
<sequence>MNQYRYLVEDVKNALSDMDKAAAYAIIKQSQEALSEFSTAKVEFLQNKALLAAESMSFCIKQQYRFHQQGYPSLSVDYLSLLQTQLASFLSVFIALHRISPAFVYCIYDEFPEVLAWLCLDESLKQEDKKTTLIGLSIIDDLDDGLGMGLLLRSNTSGLDKILARLVEGKSKASEGYVRCLVLRQRVSVSLIKHWLSMSFLPEEYLHSQLALSNVDSSIEWLAQGRSYDLTLFEQLVLKEDRATWFRQQYSSDSLPSEEIAIYAMLLNLKEFSEFDIQHAHAPFHLMLSGETALVADIVSYMSSLDEIEGMPWCEALFTVYGERLPLLPSAIGSSMDWEHALSLFNQWIDEEKHDSHYPLRLGQRLSFDSSIEALKSPEISANFRTWLWREVCILSRVHFHWHPQLSVQQQSRLLDNISHIDLVRERFNLRGKHAALGY</sequence>
<dbReference type="Proteomes" id="UP000239263">
    <property type="component" value="Unassembled WGS sequence"/>
</dbReference>
<evidence type="ECO:0000313" key="2">
    <source>
        <dbReference type="Proteomes" id="UP000239263"/>
    </source>
</evidence>
<name>A0A2S7X2X0_9GAMM</name>
<dbReference type="EMBL" id="MSCO01000002">
    <property type="protein sequence ID" value="PQJ84378.1"/>
    <property type="molecule type" value="Genomic_DNA"/>
</dbReference>
<evidence type="ECO:0000313" key="1">
    <source>
        <dbReference type="EMBL" id="PQJ84378.1"/>
    </source>
</evidence>
<dbReference type="AlphaFoldDB" id="A0A2S7X2X0"/>
<proteinExistence type="predicted"/>
<comment type="caution">
    <text evidence="1">The sequence shown here is derived from an EMBL/GenBank/DDBJ whole genome shotgun (WGS) entry which is preliminary data.</text>
</comment>
<protein>
    <submittedName>
        <fullName evidence="1">Uncharacterized protein</fullName>
    </submittedName>
</protein>
<dbReference type="OrthoDB" id="5811309at2"/>
<dbReference type="RefSeq" id="WP_105055847.1">
    <property type="nucleotide sequence ID" value="NZ_CAWNRT010000002.1"/>
</dbReference>
<reference evidence="1 2" key="1">
    <citation type="submission" date="2016-12" db="EMBL/GenBank/DDBJ databases">
        <title>Diversity of luminous bacteria.</title>
        <authorList>
            <person name="Yoshizawa S."/>
            <person name="Kogure K."/>
        </authorList>
    </citation>
    <scope>NUCLEOTIDE SEQUENCE [LARGE SCALE GENOMIC DNA]</scope>
    <source>
        <strain evidence="1 2">ATCC 33715</strain>
    </source>
</reference>
<organism evidence="1 2">
    <name type="scientific">Aliivibrio sifiae</name>
    <dbReference type="NCBI Taxonomy" id="566293"/>
    <lineage>
        <taxon>Bacteria</taxon>
        <taxon>Pseudomonadati</taxon>
        <taxon>Pseudomonadota</taxon>
        <taxon>Gammaproteobacteria</taxon>
        <taxon>Vibrionales</taxon>
        <taxon>Vibrionaceae</taxon>
        <taxon>Aliivibrio</taxon>
    </lineage>
</organism>
<gene>
    <name evidence="1" type="ORF">BTO22_12615</name>
</gene>